<keyword evidence="4 6" id="KW-0067">ATP-binding</keyword>
<dbReference type="GO" id="GO:0016887">
    <property type="term" value="F:ATP hydrolysis activity"/>
    <property type="evidence" value="ECO:0007669"/>
    <property type="project" value="InterPro"/>
</dbReference>
<dbReference type="EMBL" id="CP017962">
    <property type="protein sequence ID" value="APC47248.1"/>
    <property type="molecule type" value="Genomic_DNA"/>
</dbReference>
<dbReference type="InterPro" id="IPR003439">
    <property type="entry name" value="ABC_transporter-like_ATP-bd"/>
</dbReference>
<organism evidence="6 7">
    <name type="scientific">Virgibacillus halodenitrificans</name>
    <name type="common">Bacillus halodenitrificans</name>
    <dbReference type="NCBI Taxonomy" id="1482"/>
    <lineage>
        <taxon>Bacteria</taxon>
        <taxon>Bacillati</taxon>
        <taxon>Bacillota</taxon>
        <taxon>Bacilli</taxon>
        <taxon>Bacillales</taxon>
        <taxon>Bacillaceae</taxon>
        <taxon>Virgibacillus</taxon>
    </lineage>
</organism>
<sequence>MNLLTVKNLSKKYRDTYAVKDVEFAFPSQTCIALLGPNGAGKTTILRILAGLLKPTSGEIIFNEHEQRKDFRSDIGYLPQHPVFHEWMTGNEFLIHSGRLALLSKEEAAKRANQLLDKVGIAEAKNRQIAGYSGGMKQRLGIAQAIIHKPKLLLLDEPVSSLDPIGRREILNLMQQLKKEMCLLFSTHILTDAEEISDELLLLNRGKLFESGKLSDLRQKYQTATIDIEFKDNSTAYLEKLLRIPSIINGYKGQNTIRLTAEDISKARKDILIKAVHEEWPLEYFSINKASLEELFIKVVNG</sequence>
<dbReference type="KEGG" id="vhl:BME96_03195"/>
<dbReference type="InterPro" id="IPR003593">
    <property type="entry name" value="AAA+_ATPase"/>
</dbReference>
<accession>A0AAC9IX31</accession>
<keyword evidence="2" id="KW-0813">Transport</keyword>
<evidence type="ECO:0000256" key="3">
    <source>
        <dbReference type="ARBA" id="ARBA00022741"/>
    </source>
</evidence>
<dbReference type="InterPro" id="IPR027417">
    <property type="entry name" value="P-loop_NTPase"/>
</dbReference>
<gene>
    <name evidence="6" type="ORF">BME96_03195</name>
</gene>
<keyword evidence="3" id="KW-0547">Nucleotide-binding</keyword>
<reference evidence="6 7" key="1">
    <citation type="submission" date="2016-11" db="EMBL/GenBank/DDBJ databases">
        <title>Complete genome sequencing of Virgibacillus halodenitrificans PDB-F2.</title>
        <authorList>
            <person name="Sun Z."/>
            <person name="Zhou Y."/>
            <person name="Li H."/>
        </authorList>
    </citation>
    <scope>NUCLEOTIDE SEQUENCE [LARGE SCALE GENOMIC DNA]</scope>
    <source>
        <strain evidence="6 7">PDB-F2</strain>
    </source>
</reference>
<proteinExistence type="inferred from homology"/>
<dbReference type="InterPro" id="IPR017871">
    <property type="entry name" value="ABC_transporter-like_CS"/>
</dbReference>
<dbReference type="PROSITE" id="PS00211">
    <property type="entry name" value="ABC_TRANSPORTER_1"/>
    <property type="match status" value="1"/>
</dbReference>
<dbReference type="PANTHER" id="PTHR43335">
    <property type="entry name" value="ABC TRANSPORTER, ATP-BINDING PROTEIN"/>
    <property type="match status" value="1"/>
</dbReference>
<comment type="similarity">
    <text evidence="1">Belongs to the ABC transporter superfamily.</text>
</comment>
<evidence type="ECO:0000256" key="1">
    <source>
        <dbReference type="ARBA" id="ARBA00005417"/>
    </source>
</evidence>
<dbReference type="RefSeq" id="WP_071648258.1">
    <property type="nucleotide sequence ID" value="NZ_CP017962.1"/>
</dbReference>
<dbReference type="GeneID" id="71513390"/>
<dbReference type="Gene3D" id="3.40.50.300">
    <property type="entry name" value="P-loop containing nucleotide triphosphate hydrolases"/>
    <property type="match status" value="1"/>
</dbReference>
<dbReference type="InterPro" id="IPR025302">
    <property type="entry name" value="DrrA1/2-like_C"/>
</dbReference>
<evidence type="ECO:0000256" key="2">
    <source>
        <dbReference type="ARBA" id="ARBA00022448"/>
    </source>
</evidence>
<dbReference type="SUPFAM" id="SSF52540">
    <property type="entry name" value="P-loop containing nucleoside triphosphate hydrolases"/>
    <property type="match status" value="1"/>
</dbReference>
<dbReference type="Pfam" id="PF00005">
    <property type="entry name" value="ABC_tran"/>
    <property type="match status" value="1"/>
</dbReference>
<dbReference type="Pfam" id="PF13732">
    <property type="entry name" value="DrrA1-3_C"/>
    <property type="match status" value="1"/>
</dbReference>
<dbReference type="PROSITE" id="PS50893">
    <property type="entry name" value="ABC_TRANSPORTER_2"/>
    <property type="match status" value="1"/>
</dbReference>
<evidence type="ECO:0000313" key="7">
    <source>
        <dbReference type="Proteomes" id="UP000182945"/>
    </source>
</evidence>
<feature type="domain" description="ABC transporter" evidence="5">
    <location>
        <begin position="4"/>
        <end position="230"/>
    </location>
</feature>
<evidence type="ECO:0000256" key="4">
    <source>
        <dbReference type="ARBA" id="ARBA00022840"/>
    </source>
</evidence>
<name>A0AAC9IX31_VIRHA</name>
<dbReference type="PANTHER" id="PTHR43335:SF11">
    <property type="entry name" value="ABC TRANSPORTER RELATED"/>
    <property type="match status" value="1"/>
</dbReference>
<dbReference type="CDD" id="cd03230">
    <property type="entry name" value="ABC_DR_subfamily_A"/>
    <property type="match status" value="1"/>
</dbReference>
<dbReference type="SMART" id="SM00382">
    <property type="entry name" value="AAA"/>
    <property type="match status" value="1"/>
</dbReference>
<dbReference type="GO" id="GO:0005524">
    <property type="term" value="F:ATP binding"/>
    <property type="evidence" value="ECO:0007669"/>
    <property type="project" value="UniProtKB-KW"/>
</dbReference>
<evidence type="ECO:0000313" key="6">
    <source>
        <dbReference type="EMBL" id="APC47248.1"/>
    </source>
</evidence>
<dbReference type="Proteomes" id="UP000182945">
    <property type="component" value="Chromosome"/>
</dbReference>
<protein>
    <submittedName>
        <fullName evidence="6">ABC transporter ATP-binding protein</fullName>
    </submittedName>
</protein>
<dbReference type="AlphaFoldDB" id="A0AAC9IX31"/>
<evidence type="ECO:0000259" key="5">
    <source>
        <dbReference type="PROSITE" id="PS50893"/>
    </source>
</evidence>